<accession>A0A316W8T6</accession>
<dbReference type="RefSeq" id="XP_025372648.1">
    <property type="nucleotide sequence ID" value="XM_025516832.1"/>
</dbReference>
<keyword evidence="3" id="KW-1185">Reference proteome</keyword>
<dbReference type="EMBL" id="KZ819355">
    <property type="protein sequence ID" value="PWN45488.1"/>
    <property type="molecule type" value="Genomic_DNA"/>
</dbReference>
<dbReference type="OrthoDB" id="10341940at2759"/>
<evidence type="ECO:0000313" key="3">
    <source>
        <dbReference type="Proteomes" id="UP000245783"/>
    </source>
</evidence>
<evidence type="ECO:0000256" key="1">
    <source>
        <dbReference type="SAM" id="Phobius"/>
    </source>
</evidence>
<protein>
    <submittedName>
        <fullName evidence="2">Uncharacterized protein</fullName>
    </submittedName>
</protein>
<dbReference type="InParanoid" id="A0A316W8T6"/>
<keyword evidence="1" id="KW-0812">Transmembrane</keyword>
<organism evidence="2 3">
    <name type="scientific">Ceraceosorus guamensis</name>
    <dbReference type="NCBI Taxonomy" id="1522189"/>
    <lineage>
        <taxon>Eukaryota</taxon>
        <taxon>Fungi</taxon>
        <taxon>Dikarya</taxon>
        <taxon>Basidiomycota</taxon>
        <taxon>Ustilaginomycotina</taxon>
        <taxon>Exobasidiomycetes</taxon>
        <taxon>Ceraceosorales</taxon>
        <taxon>Ceraceosoraceae</taxon>
        <taxon>Ceraceosorus</taxon>
    </lineage>
</organism>
<evidence type="ECO:0000313" key="2">
    <source>
        <dbReference type="EMBL" id="PWN45488.1"/>
    </source>
</evidence>
<proteinExistence type="predicted"/>
<keyword evidence="1" id="KW-1133">Transmembrane helix</keyword>
<keyword evidence="1" id="KW-0472">Membrane</keyword>
<gene>
    <name evidence="2" type="ORF">IE81DRAFT_364123</name>
</gene>
<name>A0A316W8T6_9BASI</name>
<reference evidence="2 3" key="1">
    <citation type="journal article" date="2018" name="Mol. Biol. Evol.">
        <title>Broad Genomic Sampling Reveals a Smut Pathogenic Ancestry of the Fungal Clade Ustilaginomycotina.</title>
        <authorList>
            <person name="Kijpornyongpan T."/>
            <person name="Mondo S.J."/>
            <person name="Barry K."/>
            <person name="Sandor L."/>
            <person name="Lee J."/>
            <person name="Lipzen A."/>
            <person name="Pangilinan J."/>
            <person name="LaButti K."/>
            <person name="Hainaut M."/>
            <person name="Henrissat B."/>
            <person name="Grigoriev I.V."/>
            <person name="Spatafora J.W."/>
            <person name="Aime M.C."/>
        </authorList>
    </citation>
    <scope>NUCLEOTIDE SEQUENCE [LARGE SCALE GENOMIC DNA]</scope>
    <source>
        <strain evidence="2 3">MCA 4658</strain>
    </source>
</reference>
<dbReference type="GeneID" id="37038702"/>
<sequence>MLNHHPSLEAVQHLTTLQRNPIAPFISAMAAAVVFAIGLVGTLLVTSSSRALRRRKAKKAGLDYHALQRDKMGRAIDPNNPHRRLGKNEERAVLEHFKLSSQEQAKLEQEHGPVLPGYEAAPPRYVDKALASRSSN</sequence>
<dbReference type="Proteomes" id="UP000245783">
    <property type="component" value="Unassembled WGS sequence"/>
</dbReference>
<feature type="transmembrane region" description="Helical" evidence="1">
    <location>
        <begin position="22"/>
        <end position="46"/>
    </location>
</feature>
<dbReference type="AlphaFoldDB" id="A0A316W8T6"/>